<evidence type="ECO:0008006" key="4">
    <source>
        <dbReference type="Google" id="ProtNLM"/>
    </source>
</evidence>
<reference evidence="2 3" key="1">
    <citation type="submission" date="2023-04" db="EMBL/GenBank/DDBJ databases">
        <title>Antarctic isolates genomes.</title>
        <authorList>
            <person name="Dimov S.G."/>
        </authorList>
    </citation>
    <scope>NUCLEOTIDE SEQUENCE [LARGE SCALE GENOMIC DNA]</scope>
    <source>
        <strain evidence="2 3">AL19</strain>
    </source>
</reference>
<dbReference type="RefSeq" id="WP_282356803.1">
    <property type="nucleotide sequence ID" value="NZ_JASBQV010000021.1"/>
</dbReference>
<organism evidence="2 3">
    <name type="scientific">Exiguobacterium antarcticum</name>
    <dbReference type="NCBI Taxonomy" id="132920"/>
    <lineage>
        <taxon>Bacteria</taxon>
        <taxon>Bacillati</taxon>
        <taxon>Bacillota</taxon>
        <taxon>Bacilli</taxon>
        <taxon>Bacillales</taxon>
        <taxon>Bacillales Family XII. Incertae Sedis</taxon>
        <taxon>Exiguobacterium</taxon>
    </lineage>
</organism>
<sequence length="67" mass="7273">MLKPLLLASSLLLVGCASSEQPKTVLWGENTPAQMERLKANDIEFTVEGDQLLIPQDQVGQATKCCT</sequence>
<feature type="chain" id="PRO_5045289575" description="Lipoprotein" evidence="1">
    <location>
        <begin position="20"/>
        <end position="67"/>
    </location>
</feature>
<keyword evidence="3" id="KW-1185">Reference proteome</keyword>
<feature type="signal peptide" evidence="1">
    <location>
        <begin position="1"/>
        <end position="19"/>
    </location>
</feature>
<comment type="caution">
    <text evidence="2">The sequence shown here is derived from an EMBL/GenBank/DDBJ whole genome shotgun (WGS) entry which is preliminary data.</text>
</comment>
<evidence type="ECO:0000313" key="3">
    <source>
        <dbReference type="Proteomes" id="UP001243286"/>
    </source>
</evidence>
<accession>A0ABT6R4E2</accession>
<dbReference type="PROSITE" id="PS51257">
    <property type="entry name" value="PROKAR_LIPOPROTEIN"/>
    <property type="match status" value="1"/>
</dbReference>
<dbReference type="EMBL" id="JASBQV010000021">
    <property type="protein sequence ID" value="MDI3235801.1"/>
    <property type="molecule type" value="Genomic_DNA"/>
</dbReference>
<protein>
    <recommendedName>
        <fullName evidence="4">Lipoprotein</fullName>
    </recommendedName>
</protein>
<evidence type="ECO:0000256" key="1">
    <source>
        <dbReference type="SAM" id="SignalP"/>
    </source>
</evidence>
<name>A0ABT6R4E2_9BACL</name>
<dbReference type="Proteomes" id="UP001243286">
    <property type="component" value="Unassembled WGS sequence"/>
</dbReference>
<evidence type="ECO:0000313" key="2">
    <source>
        <dbReference type="EMBL" id="MDI3235801.1"/>
    </source>
</evidence>
<gene>
    <name evidence="2" type="ORF">QK289_12350</name>
</gene>
<keyword evidence="1" id="KW-0732">Signal</keyword>
<proteinExistence type="predicted"/>